<dbReference type="EMBL" id="OV121137">
    <property type="protein sequence ID" value="CAH0559181.1"/>
    <property type="molecule type" value="Genomic_DNA"/>
</dbReference>
<accession>A0A9P0FKP3</accession>
<evidence type="ECO:0000256" key="1">
    <source>
        <dbReference type="SAM" id="MobiDB-lite"/>
    </source>
</evidence>
<keyword evidence="3" id="KW-1185">Reference proteome</keyword>
<feature type="compositionally biased region" description="Polar residues" evidence="1">
    <location>
        <begin position="242"/>
        <end position="253"/>
    </location>
</feature>
<reference evidence="2" key="1">
    <citation type="submission" date="2021-12" db="EMBL/GenBank/DDBJ databases">
        <authorList>
            <person name="King R."/>
        </authorList>
    </citation>
    <scope>NUCLEOTIDE SEQUENCE</scope>
</reference>
<gene>
    <name evidence="2" type="ORF">MELIAE_LOCUS9321</name>
</gene>
<dbReference type="Proteomes" id="UP001154078">
    <property type="component" value="Chromosome 6"/>
</dbReference>
<name>A0A9P0FKP3_BRAAE</name>
<dbReference type="AlphaFoldDB" id="A0A9P0FKP3"/>
<evidence type="ECO:0000313" key="3">
    <source>
        <dbReference type="Proteomes" id="UP001154078"/>
    </source>
</evidence>
<protein>
    <submittedName>
        <fullName evidence="2">Uncharacterized protein</fullName>
    </submittedName>
</protein>
<feature type="compositionally biased region" description="Basic and acidic residues" evidence="1">
    <location>
        <begin position="573"/>
        <end position="589"/>
    </location>
</feature>
<sequence length="918" mass="105398">MKHKTISSSSLNNEEKKSNFTIYADMDILNSKVNSSNSEVDTVKGGELEIVQKALKYQTKRCRQLVGEYTRKLQEKEQQFHTERMLRDDQLAKVLRALLMFEARLKQEQKFITHQLQEKDDIISRQNNHIKKLISNQFCKNCSKYYNSSPVQESLDSSSENAGIDNDYQSSNFESLDSSSETNTTFSENCAQEDFKIETESIKNKFKKNKNRDSYGRRSKKLQHRKSIGTYFEVLKLRNDSASPESIDDNTSNDYDRLDSLPPESVTDKISIVSESIENHFNKNQESFYTPMEPMDLSAFSPNVSECNDTVIIRNIKNEDSKIPEKISETIPDFGEEGETNENWYASASDQEDEEHRDVYRNNPVLECMNQILLQNINLNSPPKTPNVERKAVKNNKKVKFSDDESPPNKEVVEKVLIQENVDNQQNYYETPIQKSPNYYETPQSIYSNDYEQILSKCNESFSDSINKKEEKKPNDNDYFYVEMETEKEPENIIVRKMKILRTPPALPPKPTNLVSKYKLKAPPKIEIKDKHTDTSSEPDYCSISELNLPTKSLSFKKISVVAEINSPTSNDVRNKLEKPDVKPKKPVENSDYDPVMVNCEVPNLIVRKCVEKFNIQVAKQTPIKSEVSTATVNLKSPKKIEPEIPKLPQVSEIIIPDEVEEPKEQERITQDNYVKNNTQFFKTKTPNESRRPIIIGSSVSSLITGFNNHKLLSEIKKSPDCNKLDKSLFSSFENLQNLGKQDATRGEPETPNFENYDLSQNFEEFKLDDCDIEEYNVDMSDISISSEKSDISPIQSPTKNNLSKVEIIRAKNDLNIPDLNKCTVELLRKQLESQKILRSKSTLNSSNNEPSYEHFLECTGLSTKSIGSSILTPSRLVSNHKTMLKPKDVKLRSKVKAINLIERHSTSAIKYWSEPFI</sequence>
<feature type="compositionally biased region" description="Low complexity" evidence="1">
    <location>
        <begin position="170"/>
        <end position="187"/>
    </location>
</feature>
<organism evidence="2 3">
    <name type="scientific">Brassicogethes aeneus</name>
    <name type="common">Rape pollen beetle</name>
    <name type="synonym">Meligethes aeneus</name>
    <dbReference type="NCBI Taxonomy" id="1431903"/>
    <lineage>
        <taxon>Eukaryota</taxon>
        <taxon>Metazoa</taxon>
        <taxon>Ecdysozoa</taxon>
        <taxon>Arthropoda</taxon>
        <taxon>Hexapoda</taxon>
        <taxon>Insecta</taxon>
        <taxon>Pterygota</taxon>
        <taxon>Neoptera</taxon>
        <taxon>Endopterygota</taxon>
        <taxon>Coleoptera</taxon>
        <taxon>Polyphaga</taxon>
        <taxon>Cucujiformia</taxon>
        <taxon>Nitidulidae</taxon>
        <taxon>Meligethinae</taxon>
        <taxon>Brassicogethes</taxon>
    </lineage>
</organism>
<feature type="region of interest" description="Disordered" evidence="1">
    <location>
        <begin position="570"/>
        <end position="590"/>
    </location>
</feature>
<dbReference type="OrthoDB" id="6158299at2759"/>
<feature type="region of interest" description="Disordered" evidence="1">
    <location>
        <begin position="242"/>
        <end position="262"/>
    </location>
</feature>
<feature type="compositionally biased region" description="Polar residues" evidence="1">
    <location>
        <begin position="150"/>
        <end position="161"/>
    </location>
</feature>
<feature type="region of interest" description="Disordered" evidence="1">
    <location>
        <begin position="150"/>
        <end position="187"/>
    </location>
</feature>
<evidence type="ECO:0000313" key="2">
    <source>
        <dbReference type="EMBL" id="CAH0559181.1"/>
    </source>
</evidence>
<proteinExistence type="predicted"/>